<dbReference type="EMBL" id="JAUQTB010000004">
    <property type="protein sequence ID" value="MDO7906754.1"/>
    <property type="molecule type" value="Genomic_DNA"/>
</dbReference>
<gene>
    <name evidence="2" type="ORF">Q5741_09995</name>
</gene>
<name>A0ABT9CBW6_9BACL</name>
<evidence type="ECO:0000313" key="2">
    <source>
        <dbReference type="EMBL" id="MDO7906754.1"/>
    </source>
</evidence>
<evidence type="ECO:0000256" key="1">
    <source>
        <dbReference type="SAM" id="Coils"/>
    </source>
</evidence>
<dbReference type="RefSeq" id="WP_305023954.1">
    <property type="nucleotide sequence ID" value="NZ_JAUQTB010000004.1"/>
</dbReference>
<organism evidence="2 3">
    <name type="scientific">Paenibacillus lacisoli</name>
    <dbReference type="NCBI Taxonomy" id="3064525"/>
    <lineage>
        <taxon>Bacteria</taxon>
        <taxon>Bacillati</taxon>
        <taxon>Bacillota</taxon>
        <taxon>Bacilli</taxon>
        <taxon>Bacillales</taxon>
        <taxon>Paenibacillaceae</taxon>
        <taxon>Paenibacillus</taxon>
    </lineage>
</organism>
<keyword evidence="3" id="KW-1185">Reference proteome</keyword>
<dbReference type="Gene3D" id="1.10.1660.10">
    <property type="match status" value="1"/>
</dbReference>
<dbReference type="SUPFAM" id="SSF46955">
    <property type="entry name" value="Putative DNA-binding domain"/>
    <property type="match status" value="1"/>
</dbReference>
<accession>A0ABT9CBW6</accession>
<comment type="caution">
    <text evidence="2">The sequence shown here is derived from an EMBL/GenBank/DDBJ whole genome shotgun (WGS) entry which is preliminary data.</text>
</comment>
<protein>
    <recommendedName>
        <fullName evidence="4">MerR family transcriptional regulator</fullName>
    </recommendedName>
</protein>
<dbReference type="Proteomes" id="UP001240171">
    <property type="component" value="Unassembled WGS sequence"/>
</dbReference>
<sequence>MMDTKATSAVAKGMGIGASTLRKYAAALEEQGYRFERAANKSRLFNPEDIETVRGMMTVLREHNLSLVQAASAILGMEDNQNAIKADTRPAAVSLEQEREQEHEQVFAAEPAGSDPQEPGFFEEGMNRDTEFMMKENREILLQEIVNEVISYVPEEAVINETDVQEAAVVPTAELHTLEELHNRIRELEEQQQALVEMNASLLNQLEEQRNWIKEKMDGERDRQLVTNLRTYQGRKRKPRSSFFTLFGLWNKKHREA</sequence>
<evidence type="ECO:0000313" key="3">
    <source>
        <dbReference type="Proteomes" id="UP001240171"/>
    </source>
</evidence>
<reference evidence="2 3" key="1">
    <citation type="submission" date="2023-07" db="EMBL/GenBank/DDBJ databases">
        <title>Paenibacillus sp. JX-17 nov. isolated from soil.</title>
        <authorList>
            <person name="Wan Y."/>
            <person name="Liu B."/>
        </authorList>
    </citation>
    <scope>NUCLEOTIDE SEQUENCE [LARGE SCALE GENOMIC DNA]</scope>
    <source>
        <strain evidence="2 3">JX-17</strain>
    </source>
</reference>
<proteinExistence type="predicted"/>
<keyword evidence="1" id="KW-0175">Coiled coil</keyword>
<dbReference type="InterPro" id="IPR009061">
    <property type="entry name" value="DNA-bd_dom_put_sf"/>
</dbReference>
<feature type="coiled-coil region" evidence="1">
    <location>
        <begin position="178"/>
        <end position="223"/>
    </location>
</feature>
<evidence type="ECO:0008006" key="4">
    <source>
        <dbReference type="Google" id="ProtNLM"/>
    </source>
</evidence>